<name>A0A6A6A9B8_9PLEO</name>
<keyword evidence="2" id="KW-1185">Reference proteome</keyword>
<sequence length="149" mass="16939">MTTSCRTLPSLCLPIEPLSMLLSQQSGCHDPSVCSQPPQTETGYARILPRRHRDMYLKQKRKATTYAQIFHVVSVVERWSRHPARNHLLLASLCIISPHMPLNLPLHHSAIRLVFQSAVAWMSPASSQDLRFQCSNTHATSVFESLHYH</sequence>
<dbReference type="RefSeq" id="XP_033522535.1">
    <property type="nucleotide sequence ID" value="XM_033673237.1"/>
</dbReference>
<organism evidence="1 2">
    <name type="scientific">Dothidotthia symphoricarpi CBS 119687</name>
    <dbReference type="NCBI Taxonomy" id="1392245"/>
    <lineage>
        <taxon>Eukaryota</taxon>
        <taxon>Fungi</taxon>
        <taxon>Dikarya</taxon>
        <taxon>Ascomycota</taxon>
        <taxon>Pezizomycotina</taxon>
        <taxon>Dothideomycetes</taxon>
        <taxon>Pleosporomycetidae</taxon>
        <taxon>Pleosporales</taxon>
        <taxon>Dothidotthiaceae</taxon>
        <taxon>Dothidotthia</taxon>
    </lineage>
</organism>
<protein>
    <submittedName>
        <fullName evidence="1">Uncharacterized protein</fullName>
    </submittedName>
</protein>
<dbReference type="Proteomes" id="UP000799771">
    <property type="component" value="Unassembled WGS sequence"/>
</dbReference>
<evidence type="ECO:0000313" key="2">
    <source>
        <dbReference type="Proteomes" id="UP000799771"/>
    </source>
</evidence>
<accession>A0A6A6A9B8</accession>
<evidence type="ECO:0000313" key="1">
    <source>
        <dbReference type="EMBL" id="KAF2128146.1"/>
    </source>
</evidence>
<dbReference type="GeneID" id="54413669"/>
<reference evidence="1" key="1">
    <citation type="journal article" date="2020" name="Stud. Mycol.">
        <title>101 Dothideomycetes genomes: a test case for predicting lifestyles and emergence of pathogens.</title>
        <authorList>
            <person name="Haridas S."/>
            <person name="Albert R."/>
            <person name="Binder M."/>
            <person name="Bloem J."/>
            <person name="Labutti K."/>
            <person name="Salamov A."/>
            <person name="Andreopoulos B."/>
            <person name="Baker S."/>
            <person name="Barry K."/>
            <person name="Bills G."/>
            <person name="Bluhm B."/>
            <person name="Cannon C."/>
            <person name="Castanera R."/>
            <person name="Culley D."/>
            <person name="Daum C."/>
            <person name="Ezra D."/>
            <person name="Gonzalez J."/>
            <person name="Henrissat B."/>
            <person name="Kuo A."/>
            <person name="Liang C."/>
            <person name="Lipzen A."/>
            <person name="Lutzoni F."/>
            <person name="Magnuson J."/>
            <person name="Mondo S."/>
            <person name="Nolan M."/>
            <person name="Ohm R."/>
            <person name="Pangilinan J."/>
            <person name="Park H.-J."/>
            <person name="Ramirez L."/>
            <person name="Alfaro M."/>
            <person name="Sun H."/>
            <person name="Tritt A."/>
            <person name="Yoshinaga Y."/>
            <person name="Zwiers L.-H."/>
            <person name="Turgeon B."/>
            <person name="Goodwin S."/>
            <person name="Spatafora J."/>
            <person name="Crous P."/>
            <person name="Grigoriev I."/>
        </authorList>
    </citation>
    <scope>NUCLEOTIDE SEQUENCE</scope>
    <source>
        <strain evidence="1">CBS 119687</strain>
    </source>
</reference>
<proteinExistence type="predicted"/>
<dbReference type="AlphaFoldDB" id="A0A6A6A9B8"/>
<gene>
    <name evidence="1" type="ORF">P153DRAFT_48983</name>
</gene>
<dbReference type="EMBL" id="ML977509">
    <property type="protein sequence ID" value="KAF2128146.1"/>
    <property type="molecule type" value="Genomic_DNA"/>
</dbReference>